<feature type="compositionally biased region" description="Polar residues" evidence="2">
    <location>
        <begin position="280"/>
        <end position="290"/>
    </location>
</feature>
<accession>A0A938WWB2</accession>
<dbReference type="RefSeq" id="WP_204466961.1">
    <property type="nucleotide sequence ID" value="NZ_JACLYU010000001.1"/>
</dbReference>
<feature type="coiled-coil region" evidence="1">
    <location>
        <begin position="79"/>
        <end position="134"/>
    </location>
</feature>
<dbReference type="SUPFAM" id="SSF54001">
    <property type="entry name" value="Cysteine proteinases"/>
    <property type="match status" value="1"/>
</dbReference>
<evidence type="ECO:0000313" key="6">
    <source>
        <dbReference type="Proteomes" id="UP000718821"/>
    </source>
</evidence>
<feature type="chain" id="PRO_5038779853" evidence="3">
    <location>
        <begin position="29"/>
        <end position="463"/>
    </location>
</feature>
<feature type="compositionally biased region" description="Basic and acidic residues" evidence="2">
    <location>
        <begin position="244"/>
        <end position="254"/>
    </location>
</feature>
<evidence type="ECO:0000256" key="1">
    <source>
        <dbReference type="SAM" id="Coils"/>
    </source>
</evidence>
<keyword evidence="3" id="KW-0732">Signal</keyword>
<feature type="compositionally biased region" description="Low complexity" evidence="2">
    <location>
        <begin position="294"/>
        <end position="314"/>
    </location>
</feature>
<dbReference type="Proteomes" id="UP000718821">
    <property type="component" value="Unassembled WGS sequence"/>
</dbReference>
<dbReference type="AlphaFoldDB" id="A0A938WWB2"/>
<feature type="domain" description="Peptidase C51" evidence="4">
    <location>
        <begin position="332"/>
        <end position="463"/>
    </location>
</feature>
<dbReference type="PROSITE" id="PS51257">
    <property type="entry name" value="PROKAR_LIPOPROTEIN"/>
    <property type="match status" value="1"/>
</dbReference>
<dbReference type="InterPro" id="IPR038765">
    <property type="entry name" value="Papain-like_cys_pep_sf"/>
</dbReference>
<dbReference type="Pfam" id="PF05257">
    <property type="entry name" value="CHAP"/>
    <property type="match status" value="1"/>
</dbReference>
<evidence type="ECO:0000256" key="3">
    <source>
        <dbReference type="SAM" id="SignalP"/>
    </source>
</evidence>
<evidence type="ECO:0000313" key="5">
    <source>
        <dbReference type="EMBL" id="MBM6698758.1"/>
    </source>
</evidence>
<name>A0A938WWB2_9BIFI</name>
<dbReference type="Gene3D" id="6.10.250.3150">
    <property type="match status" value="1"/>
</dbReference>
<proteinExistence type="predicted"/>
<evidence type="ECO:0000259" key="4">
    <source>
        <dbReference type="PROSITE" id="PS50911"/>
    </source>
</evidence>
<protein>
    <submittedName>
        <fullName evidence="5">CHAP domain-containing protein</fullName>
    </submittedName>
</protein>
<dbReference type="InterPro" id="IPR007921">
    <property type="entry name" value="CHAP_dom"/>
</dbReference>
<gene>
    <name evidence="5" type="ORF">H7U32_00095</name>
</gene>
<dbReference type="EMBL" id="JACLYU010000001">
    <property type="protein sequence ID" value="MBM6698758.1"/>
    <property type="molecule type" value="Genomic_DNA"/>
</dbReference>
<feature type="region of interest" description="Disordered" evidence="2">
    <location>
        <begin position="236"/>
        <end position="256"/>
    </location>
</feature>
<reference evidence="5" key="1">
    <citation type="submission" date="2020-08" db="EMBL/GenBank/DDBJ databases">
        <authorList>
            <person name="Cejkova D."/>
            <person name="Kubasova T."/>
            <person name="Jahodarova E."/>
            <person name="Rychlik I."/>
        </authorList>
    </citation>
    <scope>NUCLEOTIDE SEQUENCE</scope>
    <source>
        <strain evidence="5">An836</strain>
    </source>
</reference>
<reference evidence="5" key="2">
    <citation type="journal article" date="2021" name="Sci. Rep.">
        <title>The distribution of antibiotic resistance genes in chicken gut microbiota commensals.</title>
        <authorList>
            <person name="Juricova H."/>
            <person name="Matiasovicova J."/>
            <person name="Kubasova T."/>
            <person name="Cejkova D."/>
            <person name="Rychlik I."/>
        </authorList>
    </citation>
    <scope>NUCLEOTIDE SEQUENCE</scope>
    <source>
        <strain evidence="5">An836</strain>
    </source>
</reference>
<evidence type="ECO:0000256" key="2">
    <source>
        <dbReference type="SAM" id="MobiDB-lite"/>
    </source>
</evidence>
<keyword evidence="6" id="KW-1185">Reference proteome</keyword>
<feature type="signal peptide" evidence="3">
    <location>
        <begin position="1"/>
        <end position="28"/>
    </location>
</feature>
<organism evidence="5 6">
    <name type="scientific">Bifidobacterium pullorum subsp. saeculare</name>
    <dbReference type="NCBI Taxonomy" id="78257"/>
    <lineage>
        <taxon>Bacteria</taxon>
        <taxon>Bacillati</taxon>
        <taxon>Actinomycetota</taxon>
        <taxon>Actinomycetes</taxon>
        <taxon>Bifidobacteriales</taxon>
        <taxon>Bifidobacteriaceae</taxon>
        <taxon>Bifidobacterium</taxon>
    </lineage>
</organism>
<dbReference type="PROSITE" id="PS50911">
    <property type="entry name" value="CHAP"/>
    <property type="match status" value="1"/>
</dbReference>
<sequence>MKRLRYARTTMGLAVVAAMTFACGIAVAAGPVPQADAATYSELRRKQSSKYNLDAQLAGVSSSLADQIKELEDLSTNRIPAAQQALNDAQQKAAQAKDAADAAAERLEAARKDQEDLEAKIEQTGADYDDAKEAVAEMARDSFHTSDTSQLMAVITNSNSTEDFVGKMQADAAVARSKANAANSAAVELNTSMNRRQRLAAIKDQVAQLKSQADEQSRQAQQVAADAQAKQRELEALQQQGNQRRAELESRQGELKSAAAREAADIVRIQSELASQAQNNTVNAGVNTSGDYRGPSSSSGGGSAAAPPASVPSGGSSGGASGMNYAVPGNCPAGSGFCYGHYTGNTVGGSAYPARQCTLWAYQRRSALSLPVGSYMGNGGDWDNTARSLGYLVNGTPHVGAVMVFERGQRVSSWTANALYGHVAVVEKVLGNGTVLISEGGTGMAVQGATEIVSAAGRSFIHY</sequence>
<dbReference type="Gene3D" id="3.90.1720.10">
    <property type="entry name" value="endopeptidase domain like (from Nostoc punctiforme)"/>
    <property type="match status" value="1"/>
</dbReference>
<feature type="region of interest" description="Disordered" evidence="2">
    <location>
        <begin position="280"/>
        <end position="318"/>
    </location>
</feature>
<keyword evidence="1" id="KW-0175">Coiled coil</keyword>
<comment type="caution">
    <text evidence="5">The sequence shown here is derived from an EMBL/GenBank/DDBJ whole genome shotgun (WGS) entry which is preliminary data.</text>
</comment>